<evidence type="ECO:0000313" key="2">
    <source>
        <dbReference type="Proteomes" id="UP000199532"/>
    </source>
</evidence>
<sequence length="419" mass="47786">MKKYFYLLALLIVVVSCTKKEHKEEKEPVKEVGKINFFMETSASMAGYFSGSTQFVKDIPNLLVDIEGKESFGKEPLKIYYVADSLTPYKGSTKDFIREISTTKVAGEKSSEMHKILEMIASKTDSNDISLFVSDCILSYPDNVIKTNSEINKQKAQGELKALVKSTFLKLKRDNISASLYGFNSAFYGNYYTYQNAKLKLDGQERPYYLWVIGNKELVGKFNKNLAELNNFKPVLDLNFGLFDKTIDDFETFYTYERVGNWKAEDKSISDLEASKKKPSTFAIAIDLSALPNSISAPDYLTQHLKTSSENLEFKIKNILFTKDLDKSKLKPREKEYLEDNTHVIVIEVSDIYKDKGNIDLKLPLVYDNGYKAMSTMDDRNIDSIPGKTFAFEHLIDGVREAYENSNDNFIHISIPVKK</sequence>
<proteinExistence type="predicted"/>
<protein>
    <recommendedName>
        <fullName evidence="3">Lipoprotein</fullName>
    </recommendedName>
</protein>
<reference evidence="1 2" key="1">
    <citation type="submission" date="2016-10" db="EMBL/GenBank/DDBJ databases">
        <authorList>
            <person name="de Groot N.N."/>
        </authorList>
    </citation>
    <scope>NUCLEOTIDE SEQUENCE [LARGE SCALE GENOMIC DNA]</scope>
    <source>
        <strain evidence="1 2">DSM 19938</strain>
    </source>
</reference>
<dbReference type="EMBL" id="FNXY01000003">
    <property type="protein sequence ID" value="SEI74540.1"/>
    <property type="molecule type" value="Genomic_DNA"/>
</dbReference>
<dbReference type="OrthoDB" id="1067458at2"/>
<organism evidence="1 2">
    <name type="scientific">Dyadobacter koreensis</name>
    <dbReference type="NCBI Taxonomy" id="408657"/>
    <lineage>
        <taxon>Bacteria</taxon>
        <taxon>Pseudomonadati</taxon>
        <taxon>Bacteroidota</taxon>
        <taxon>Cytophagia</taxon>
        <taxon>Cytophagales</taxon>
        <taxon>Spirosomataceae</taxon>
        <taxon>Dyadobacter</taxon>
    </lineage>
</organism>
<accession>A0A1H6TE28</accession>
<evidence type="ECO:0000313" key="1">
    <source>
        <dbReference type="EMBL" id="SEI74540.1"/>
    </source>
</evidence>
<dbReference type="Proteomes" id="UP000199532">
    <property type="component" value="Unassembled WGS sequence"/>
</dbReference>
<dbReference type="STRING" id="408657.SAMN04487995_1991"/>
<dbReference type="RefSeq" id="WP_090335007.1">
    <property type="nucleotide sequence ID" value="NZ_FNXY01000003.1"/>
</dbReference>
<gene>
    <name evidence="1" type="ORF">SAMN04487995_1991</name>
</gene>
<name>A0A1H6TE28_9BACT</name>
<dbReference type="PROSITE" id="PS51257">
    <property type="entry name" value="PROKAR_LIPOPROTEIN"/>
    <property type="match status" value="1"/>
</dbReference>
<dbReference type="AlphaFoldDB" id="A0A1H6TE28"/>
<keyword evidence="2" id="KW-1185">Reference proteome</keyword>
<evidence type="ECO:0008006" key="3">
    <source>
        <dbReference type="Google" id="ProtNLM"/>
    </source>
</evidence>